<proteinExistence type="inferred from homology"/>
<dbReference type="RefSeq" id="WP_108950761.1">
    <property type="nucleotide sequence ID" value="NZ_CP022187.1"/>
</dbReference>
<evidence type="ECO:0000256" key="5">
    <source>
        <dbReference type="ARBA" id="ARBA00022692"/>
    </source>
</evidence>
<evidence type="ECO:0000256" key="1">
    <source>
        <dbReference type="ARBA" id="ARBA00004651"/>
    </source>
</evidence>
<feature type="transmembrane region" description="Helical" evidence="8">
    <location>
        <begin position="65"/>
        <end position="88"/>
    </location>
</feature>
<feature type="transmembrane region" description="Helical" evidence="8">
    <location>
        <begin position="40"/>
        <end position="59"/>
    </location>
</feature>
<keyword evidence="7 8" id="KW-0472">Membrane</keyword>
<dbReference type="GO" id="GO:0015385">
    <property type="term" value="F:sodium:proton antiporter activity"/>
    <property type="evidence" value="ECO:0007669"/>
    <property type="project" value="TreeGrafter"/>
</dbReference>
<keyword evidence="6 8" id="KW-1133">Transmembrane helix</keyword>
<dbReference type="PANTHER" id="PTHR34702:SF1">
    <property type="entry name" value="NA(+)_H(+) ANTIPORTER SUBUNIT F"/>
    <property type="match status" value="1"/>
</dbReference>
<organism evidence="9 10">
    <name type="scientific">Parazoarcus communis</name>
    <dbReference type="NCBI Taxonomy" id="41977"/>
    <lineage>
        <taxon>Bacteria</taxon>
        <taxon>Pseudomonadati</taxon>
        <taxon>Pseudomonadota</taxon>
        <taxon>Betaproteobacteria</taxon>
        <taxon>Rhodocyclales</taxon>
        <taxon>Zoogloeaceae</taxon>
        <taxon>Parazoarcus</taxon>
    </lineage>
</organism>
<keyword evidence="5 8" id="KW-0812">Transmembrane</keyword>
<keyword evidence="3" id="KW-0813">Transport</keyword>
<dbReference type="GO" id="GO:0005886">
    <property type="term" value="C:plasma membrane"/>
    <property type="evidence" value="ECO:0007669"/>
    <property type="project" value="UniProtKB-SubCell"/>
</dbReference>
<gene>
    <name evidence="9" type="ORF">CEW83_19005</name>
</gene>
<evidence type="ECO:0000313" key="10">
    <source>
        <dbReference type="Proteomes" id="UP000244930"/>
    </source>
</evidence>
<keyword evidence="10" id="KW-1185">Reference proteome</keyword>
<dbReference type="InterPro" id="IPR007208">
    <property type="entry name" value="MrpF/PhaF-like"/>
</dbReference>
<dbReference type="Proteomes" id="UP000244930">
    <property type="component" value="Chromosome"/>
</dbReference>
<name>A0A2U8GTR3_9RHOO</name>
<dbReference type="EMBL" id="CP022187">
    <property type="protein sequence ID" value="AWI77062.1"/>
    <property type="molecule type" value="Genomic_DNA"/>
</dbReference>
<evidence type="ECO:0000256" key="3">
    <source>
        <dbReference type="ARBA" id="ARBA00022448"/>
    </source>
</evidence>
<evidence type="ECO:0000256" key="8">
    <source>
        <dbReference type="SAM" id="Phobius"/>
    </source>
</evidence>
<comment type="subcellular location">
    <subcellularLocation>
        <location evidence="1">Cell membrane</location>
        <topology evidence="1">Multi-pass membrane protein</topology>
    </subcellularLocation>
</comment>
<sequence length="107" mass="11280">MSFELAGAAWVIPLAFALQGVSAALILARLLRGPTGPDRVVAIDALTLLGTAALGLFALHSRQAVMLDAAVVLALVSFISTTAFMLMFRTREAESPPAASIKEERDQ</sequence>
<protein>
    <submittedName>
        <fullName evidence="9">pH regulation protein F</fullName>
    </submittedName>
</protein>
<dbReference type="AlphaFoldDB" id="A0A2U8GTR3"/>
<accession>A0A2U8GTR3</accession>
<keyword evidence="4" id="KW-1003">Cell membrane</keyword>
<evidence type="ECO:0000256" key="2">
    <source>
        <dbReference type="ARBA" id="ARBA00009212"/>
    </source>
</evidence>
<feature type="transmembrane region" description="Helical" evidence="8">
    <location>
        <begin position="6"/>
        <end position="28"/>
    </location>
</feature>
<evidence type="ECO:0000256" key="4">
    <source>
        <dbReference type="ARBA" id="ARBA00022475"/>
    </source>
</evidence>
<dbReference type="KEGG" id="acom:CEW83_19005"/>
<comment type="similarity">
    <text evidence="2">Belongs to the CPA3 antiporters (TC 2.A.63) subunit F family.</text>
</comment>
<dbReference type="PANTHER" id="PTHR34702">
    <property type="entry name" value="NA(+)/H(+) ANTIPORTER SUBUNIT F1"/>
    <property type="match status" value="1"/>
</dbReference>
<reference evidence="9 10" key="1">
    <citation type="submission" date="2017-06" db="EMBL/GenBank/DDBJ databases">
        <title>Azoarcus.</title>
        <authorList>
            <person name="Woo J.-H."/>
            <person name="Kim H.-S."/>
        </authorList>
    </citation>
    <scope>NUCLEOTIDE SEQUENCE [LARGE SCALE GENOMIC DNA]</scope>
    <source>
        <strain evidence="9 10">TSPY31</strain>
    </source>
</reference>
<evidence type="ECO:0000256" key="7">
    <source>
        <dbReference type="ARBA" id="ARBA00023136"/>
    </source>
</evidence>
<evidence type="ECO:0000313" key="9">
    <source>
        <dbReference type="EMBL" id="AWI77062.1"/>
    </source>
</evidence>
<dbReference type="Pfam" id="PF04066">
    <property type="entry name" value="MrpF_PhaF"/>
    <property type="match status" value="1"/>
</dbReference>
<evidence type="ECO:0000256" key="6">
    <source>
        <dbReference type="ARBA" id="ARBA00022989"/>
    </source>
</evidence>